<evidence type="ECO:0000313" key="2">
    <source>
        <dbReference type="EMBL" id="GAA4017394.1"/>
    </source>
</evidence>
<keyword evidence="1" id="KW-1133">Transmembrane helix</keyword>
<evidence type="ECO:0000313" key="3">
    <source>
        <dbReference type="Proteomes" id="UP001500567"/>
    </source>
</evidence>
<comment type="caution">
    <text evidence="2">The sequence shown here is derived from an EMBL/GenBank/DDBJ whole genome shotgun (WGS) entry which is preliminary data.</text>
</comment>
<protein>
    <submittedName>
        <fullName evidence="2">Uncharacterized protein</fullName>
    </submittedName>
</protein>
<feature type="transmembrane region" description="Helical" evidence="1">
    <location>
        <begin position="31"/>
        <end position="48"/>
    </location>
</feature>
<sequence length="69" mass="7466">MKTTGIVILVIGCLSTLGGIMSAIVGRQPNFAGVTFIVLGAFLISRANKKKEEADKKKQWEQGTNDDKQ</sequence>
<dbReference type="EMBL" id="BAABDJ010000038">
    <property type="protein sequence ID" value="GAA4017394.1"/>
    <property type="molecule type" value="Genomic_DNA"/>
</dbReference>
<dbReference type="RefSeq" id="WP_345074619.1">
    <property type="nucleotide sequence ID" value="NZ_BAABDJ010000038.1"/>
</dbReference>
<feature type="transmembrane region" description="Helical" evidence="1">
    <location>
        <begin position="7"/>
        <end position="25"/>
    </location>
</feature>
<evidence type="ECO:0000256" key="1">
    <source>
        <dbReference type="SAM" id="Phobius"/>
    </source>
</evidence>
<name>A0ABP7SXA2_9BACT</name>
<accession>A0ABP7SXA2</accession>
<keyword evidence="1" id="KW-0472">Membrane</keyword>
<gene>
    <name evidence="2" type="ORF">GCM10022408_33700</name>
</gene>
<proteinExistence type="predicted"/>
<keyword evidence="3" id="KW-1185">Reference proteome</keyword>
<reference evidence="3" key="1">
    <citation type="journal article" date="2019" name="Int. J. Syst. Evol. Microbiol.">
        <title>The Global Catalogue of Microorganisms (GCM) 10K type strain sequencing project: providing services to taxonomists for standard genome sequencing and annotation.</title>
        <authorList>
            <consortium name="The Broad Institute Genomics Platform"/>
            <consortium name="The Broad Institute Genome Sequencing Center for Infectious Disease"/>
            <person name="Wu L."/>
            <person name="Ma J."/>
        </authorList>
    </citation>
    <scope>NUCLEOTIDE SEQUENCE [LARGE SCALE GENOMIC DNA]</scope>
    <source>
        <strain evidence="3">JCM 17224</strain>
    </source>
</reference>
<keyword evidence="1" id="KW-0812">Transmembrane</keyword>
<organism evidence="2 3">
    <name type="scientific">Hymenobacter fastidiosus</name>
    <dbReference type="NCBI Taxonomy" id="486264"/>
    <lineage>
        <taxon>Bacteria</taxon>
        <taxon>Pseudomonadati</taxon>
        <taxon>Bacteroidota</taxon>
        <taxon>Cytophagia</taxon>
        <taxon>Cytophagales</taxon>
        <taxon>Hymenobacteraceae</taxon>
        <taxon>Hymenobacter</taxon>
    </lineage>
</organism>
<dbReference type="Proteomes" id="UP001500567">
    <property type="component" value="Unassembled WGS sequence"/>
</dbReference>